<gene>
    <name evidence="1" type="ORF">RF11_07685</name>
</gene>
<accession>A0A0C2MK54</accession>
<keyword evidence="2" id="KW-1185">Reference proteome</keyword>
<comment type="caution">
    <text evidence="1">The sequence shown here is derived from an EMBL/GenBank/DDBJ whole genome shotgun (WGS) entry which is preliminary data.</text>
</comment>
<name>A0A0C2MK54_THEKT</name>
<evidence type="ECO:0000313" key="1">
    <source>
        <dbReference type="EMBL" id="KII64765.1"/>
    </source>
</evidence>
<sequence length="107" mass="12558">MDKLIHLSTIFAIGLSGRLICVLDGTLNFSLTKNIKQSLYVMYLTLVVYPIIDHNEYKWLKKVLNKMHKLLLKNFENKSFAWLTIENQFHILQYLIKSVSTLKNELT</sequence>
<evidence type="ECO:0000313" key="2">
    <source>
        <dbReference type="Proteomes" id="UP000031668"/>
    </source>
</evidence>
<proteinExistence type="predicted"/>
<organism evidence="1 2">
    <name type="scientific">Thelohanellus kitauei</name>
    <name type="common">Myxosporean</name>
    <dbReference type="NCBI Taxonomy" id="669202"/>
    <lineage>
        <taxon>Eukaryota</taxon>
        <taxon>Metazoa</taxon>
        <taxon>Cnidaria</taxon>
        <taxon>Myxozoa</taxon>
        <taxon>Myxosporea</taxon>
        <taxon>Bivalvulida</taxon>
        <taxon>Platysporina</taxon>
        <taxon>Myxobolidae</taxon>
        <taxon>Thelohanellus</taxon>
    </lineage>
</organism>
<protein>
    <submittedName>
        <fullName evidence="1">Uncharacterized protein</fullName>
    </submittedName>
</protein>
<dbReference type="EMBL" id="JWZT01004113">
    <property type="protein sequence ID" value="KII64765.1"/>
    <property type="molecule type" value="Genomic_DNA"/>
</dbReference>
<dbReference type="AlphaFoldDB" id="A0A0C2MK54"/>
<dbReference type="Proteomes" id="UP000031668">
    <property type="component" value="Unassembled WGS sequence"/>
</dbReference>
<reference evidence="1 2" key="1">
    <citation type="journal article" date="2014" name="Genome Biol. Evol.">
        <title>The genome of the myxosporean Thelohanellus kitauei shows adaptations to nutrient acquisition within its fish host.</title>
        <authorList>
            <person name="Yang Y."/>
            <person name="Xiong J."/>
            <person name="Zhou Z."/>
            <person name="Huo F."/>
            <person name="Miao W."/>
            <person name="Ran C."/>
            <person name="Liu Y."/>
            <person name="Zhang J."/>
            <person name="Feng J."/>
            <person name="Wang M."/>
            <person name="Wang M."/>
            <person name="Wang L."/>
            <person name="Yao B."/>
        </authorList>
    </citation>
    <scope>NUCLEOTIDE SEQUENCE [LARGE SCALE GENOMIC DNA]</scope>
    <source>
        <strain evidence="1">Wuqing</strain>
    </source>
</reference>